<evidence type="ECO:0000313" key="4">
    <source>
        <dbReference type="Proteomes" id="UP000610760"/>
    </source>
</evidence>
<dbReference type="Gene3D" id="1.10.260.40">
    <property type="entry name" value="lambda repressor-like DNA-binding domains"/>
    <property type="match status" value="1"/>
</dbReference>
<evidence type="ECO:0000256" key="1">
    <source>
        <dbReference type="ARBA" id="ARBA00023125"/>
    </source>
</evidence>
<dbReference type="InterPro" id="IPR001387">
    <property type="entry name" value="Cro/C1-type_HTH"/>
</dbReference>
<dbReference type="CDD" id="cd00093">
    <property type="entry name" value="HTH_XRE"/>
    <property type="match status" value="1"/>
</dbReference>
<evidence type="ECO:0000313" key="3">
    <source>
        <dbReference type="EMBL" id="MBC8560652.1"/>
    </source>
</evidence>
<dbReference type="GO" id="GO:0003700">
    <property type="term" value="F:DNA-binding transcription factor activity"/>
    <property type="evidence" value="ECO:0007669"/>
    <property type="project" value="TreeGrafter"/>
</dbReference>
<dbReference type="GO" id="GO:0005829">
    <property type="term" value="C:cytosol"/>
    <property type="evidence" value="ECO:0007669"/>
    <property type="project" value="TreeGrafter"/>
</dbReference>
<keyword evidence="1" id="KW-0238">DNA-binding</keyword>
<dbReference type="InterPro" id="IPR010982">
    <property type="entry name" value="Lambda_DNA-bd_dom_sf"/>
</dbReference>
<keyword evidence="4" id="KW-1185">Reference proteome</keyword>
<sequence length="99" mass="11366">MVYDFGYRLRALREQKRMTQTQVAKRLNLSKATISGYENNIKTPSVDVLIQLSILYGVTTDYLLGLDNHEMLNITGLTTQQKELLRAVAKEFKRSNQNS</sequence>
<dbReference type="PANTHER" id="PTHR46797:SF1">
    <property type="entry name" value="METHYLPHOSPHONATE SYNTHASE"/>
    <property type="match status" value="1"/>
</dbReference>
<protein>
    <submittedName>
        <fullName evidence="3">Helix-turn-helix transcriptional regulator</fullName>
    </submittedName>
</protein>
<dbReference type="RefSeq" id="WP_249295794.1">
    <property type="nucleotide sequence ID" value="NZ_JACRSV010000004.1"/>
</dbReference>
<dbReference type="Proteomes" id="UP000610760">
    <property type="component" value="Unassembled WGS sequence"/>
</dbReference>
<accession>A0A926E404</accession>
<dbReference type="SUPFAM" id="SSF47413">
    <property type="entry name" value="lambda repressor-like DNA-binding domains"/>
    <property type="match status" value="1"/>
</dbReference>
<name>A0A926E404_9FIRM</name>
<dbReference type="PANTHER" id="PTHR46797">
    <property type="entry name" value="HTH-TYPE TRANSCRIPTIONAL REGULATOR"/>
    <property type="match status" value="1"/>
</dbReference>
<dbReference type="Pfam" id="PF01381">
    <property type="entry name" value="HTH_3"/>
    <property type="match status" value="1"/>
</dbReference>
<comment type="caution">
    <text evidence="3">The sequence shown here is derived from an EMBL/GenBank/DDBJ whole genome shotgun (WGS) entry which is preliminary data.</text>
</comment>
<proteinExistence type="predicted"/>
<feature type="domain" description="HTH cro/C1-type" evidence="2">
    <location>
        <begin position="9"/>
        <end position="63"/>
    </location>
</feature>
<dbReference type="GO" id="GO:0003677">
    <property type="term" value="F:DNA binding"/>
    <property type="evidence" value="ECO:0007669"/>
    <property type="project" value="UniProtKB-KW"/>
</dbReference>
<dbReference type="AlphaFoldDB" id="A0A926E404"/>
<organism evidence="3 4">
    <name type="scientific">Fumia xinanensis</name>
    <dbReference type="NCBI Taxonomy" id="2763659"/>
    <lineage>
        <taxon>Bacteria</taxon>
        <taxon>Bacillati</taxon>
        <taxon>Bacillota</taxon>
        <taxon>Clostridia</taxon>
        <taxon>Eubacteriales</taxon>
        <taxon>Oscillospiraceae</taxon>
        <taxon>Fumia</taxon>
    </lineage>
</organism>
<dbReference type="InterPro" id="IPR050807">
    <property type="entry name" value="TransReg_Diox_bact_type"/>
</dbReference>
<reference evidence="3" key="1">
    <citation type="submission" date="2020-08" db="EMBL/GenBank/DDBJ databases">
        <title>Genome public.</title>
        <authorList>
            <person name="Liu C."/>
            <person name="Sun Q."/>
        </authorList>
    </citation>
    <scope>NUCLEOTIDE SEQUENCE</scope>
    <source>
        <strain evidence="3">NSJ-33</strain>
    </source>
</reference>
<dbReference type="EMBL" id="JACRSV010000004">
    <property type="protein sequence ID" value="MBC8560652.1"/>
    <property type="molecule type" value="Genomic_DNA"/>
</dbReference>
<dbReference type="SMART" id="SM00530">
    <property type="entry name" value="HTH_XRE"/>
    <property type="match status" value="1"/>
</dbReference>
<dbReference type="PROSITE" id="PS50943">
    <property type="entry name" value="HTH_CROC1"/>
    <property type="match status" value="1"/>
</dbReference>
<evidence type="ECO:0000259" key="2">
    <source>
        <dbReference type="PROSITE" id="PS50943"/>
    </source>
</evidence>
<gene>
    <name evidence="3" type="ORF">H8710_11315</name>
</gene>